<sequence>MKRSTAGPGEWVRFARTLLLGAGAAFLLSGIVFFFAFNWASWHRFVKLGTAAGLLTVTGLSGLFLPLRGHLRPVILIAAVALIGVLLAVLGQAYQTGADSFDLFLTWSLFALPWVALVHFAPLWLLYAVVLNLTLVTYTRQVSEELGFVAIGLLLFVLNTLLWLVVWLWGRRRPAFGWLLKLLALWAATNVSVAISSGSFDEDPVWLGLTVGLGLTVYAGWAVLSVRQRTVYYLAVTGGSVLLTVTFLLLRLADNSLAYLLAGTLVLTGVTVLANRLNRLSEGWRTTPQEGVPDSDTNSDDANTGVAVKVLSGIGGFFASLLFLLFLWIADLINRPVVASALGAVLVVATILLGRNPRQAFLATITVCGYLVGVGLTMVGLPPEVTDQQLVIPVVVIAVATLVFTRNYFLVFLAVVSLPACLLYLYLVNPTFIYVDLAVVFTALALVSFNLLEPRVSTHPSFPAVRTGLACGLLMVLLFYRWGNWMADLPQTYYAEAPAAISLYLLSVIVLWRSIPRAWAIGAGLVILPLTLLPLLLGSLLLLLASFRNRHFVGIGLGASGLLYFTAQYYYDLRWTLLDKSFVLMGSGLALLALYTLLQRKFTRSESN</sequence>
<dbReference type="Pfam" id="PF09925">
    <property type="entry name" value="DUF2157"/>
    <property type="match status" value="1"/>
</dbReference>
<comment type="caution">
    <text evidence="4">The sequence shown here is derived from an EMBL/GenBank/DDBJ whole genome shotgun (WGS) entry which is preliminary data.</text>
</comment>
<feature type="transmembrane region" description="Helical" evidence="1">
    <location>
        <begin position="206"/>
        <end position="224"/>
    </location>
</feature>
<feature type="transmembrane region" description="Helical" evidence="1">
    <location>
        <begin position="519"/>
        <end position="545"/>
    </location>
</feature>
<dbReference type="Pfam" id="PF14351">
    <property type="entry name" value="DUF4401"/>
    <property type="match status" value="1"/>
</dbReference>
<feature type="transmembrane region" description="Helical" evidence="1">
    <location>
        <begin position="388"/>
        <end position="404"/>
    </location>
</feature>
<proteinExistence type="predicted"/>
<feature type="transmembrane region" description="Helical" evidence="1">
    <location>
        <begin position="551"/>
        <end position="570"/>
    </location>
</feature>
<feature type="domain" description="DUF4401" evidence="3">
    <location>
        <begin position="307"/>
        <end position="600"/>
    </location>
</feature>
<keyword evidence="1" id="KW-1133">Transmembrane helix</keyword>
<keyword evidence="1" id="KW-0812">Transmembrane</keyword>
<dbReference type="InterPro" id="IPR025513">
    <property type="entry name" value="DUF4401"/>
</dbReference>
<feature type="transmembrane region" description="Helical" evidence="1">
    <location>
        <begin position="433"/>
        <end position="452"/>
    </location>
</feature>
<dbReference type="InterPro" id="IPR018677">
    <property type="entry name" value="DUF2157"/>
</dbReference>
<feature type="transmembrane region" description="Helical" evidence="1">
    <location>
        <begin position="18"/>
        <end position="38"/>
    </location>
</feature>
<feature type="transmembrane region" description="Helical" evidence="1">
    <location>
        <begin position="336"/>
        <end position="353"/>
    </location>
</feature>
<feature type="transmembrane region" description="Helical" evidence="1">
    <location>
        <begin position="103"/>
        <end position="127"/>
    </location>
</feature>
<feature type="transmembrane region" description="Helical" evidence="1">
    <location>
        <begin position="310"/>
        <end position="330"/>
    </location>
</feature>
<dbReference type="AlphaFoldDB" id="A0A840E3F5"/>
<feature type="transmembrane region" description="Helical" evidence="1">
    <location>
        <begin position="231"/>
        <end position="250"/>
    </location>
</feature>
<accession>A0A840E3F5</accession>
<feature type="transmembrane region" description="Helical" evidence="1">
    <location>
        <begin position="582"/>
        <end position="598"/>
    </location>
</feature>
<evidence type="ECO:0000313" key="4">
    <source>
        <dbReference type="EMBL" id="MBB4078493.1"/>
    </source>
</evidence>
<gene>
    <name evidence="4" type="ORF">GGR28_001106</name>
</gene>
<feature type="domain" description="DUF2157" evidence="2">
    <location>
        <begin position="17"/>
        <end position="124"/>
    </location>
</feature>
<evidence type="ECO:0000259" key="2">
    <source>
        <dbReference type="Pfam" id="PF09925"/>
    </source>
</evidence>
<feature type="transmembrane region" description="Helical" evidence="1">
    <location>
        <begin position="360"/>
        <end position="382"/>
    </location>
</feature>
<dbReference type="RefSeq" id="WP_183494741.1">
    <property type="nucleotide sequence ID" value="NZ_JACIFF010000002.1"/>
</dbReference>
<feature type="transmembrane region" description="Helical" evidence="1">
    <location>
        <begin position="256"/>
        <end position="275"/>
    </location>
</feature>
<name>A0A840E3F5_9BACT</name>
<feature type="transmembrane region" description="Helical" evidence="1">
    <location>
        <begin position="464"/>
        <end position="482"/>
    </location>
</feature>
<feature type="transmembrane region" description="Helical" evidence="1">
    <location>
        <begin position="494"/>
        <end position="512"/>
    </location>
</feature>
<evidence type="ECO:0000313" key="5">
    <source>
        <dbReference type="Proteomes" id="UP000576209"/>
    </source>
</evidence>
<feature type="transmembrane region" description="Helical" evidence="1">
    <location>
        <begin position="71"/>
        <end position="91"/>
    </location>
</feature>
<keyword evidence="5" id="KW-1185">Reference proteome</keyword>
<evidence type="ECO:0000259" key="3">
    <source>
        <dbReference type="Pfam" id="PF14351"/>
    </source>
</evidence>
<dbReference type="EMBL" id="JACIFF010000002">
    <property type="protein sequence ID" value="MBB4078493.1"/>
    <property type="molecule type" value="Genomic_DNA"/>
</dbReference>
<organism evidence="4 5">
    <name type="scientific">Neolewinella aquimaris</name>
    <dbReference type="NCBI Taxonomy" id="1835722"/>
    <lineage>
        <taxon>Bacteria</taxon>
        <taxon>Pseudomonadati</taxon>
        <taxon>Bacteroidota</taxon>
        <taxon>Saprospiria</taxon>
        <taxon>Saprospirales</taxon>
        <taxon>Lewinellaceae</taxon>
        <taxon>Neolewinella</taxon>
    </lineage>
</organism>
<protein>
    <submittedName>
        <fullName evidence="4">General stress protein CsbA</fullName>
    </submittedName>
</protein>
<reference evidence="4 5" key="1">
    <citation type="submission" date="2020-08" db="EMBL/GenBank/DDBJ databases">
        <title>Genomic Encyclopedia of Type Strains, Phase IV (KMG-IV): sequencing the most valuable type-strain genomes for metagenomic binning, comparative biology and taxonomic classification.</title>
        <authorList>
            <person name="Goeker M."/>
        </authorList>
    </citation>
    <scope>NUCLEOTIDE SEQUENCE [LARGE SCALE GENOMIC DNA]</scope>
    <source>
        <strain evidence="4 5">DSM 105137</strain>
    </source>
</reference>
<feature type="transmembrane region" description="Helical" evidence="1">
    <location>
        <begin position="45"/>
        <end position="65"/>
    </location>
</feature>
<dbReference type="Proteomes" id="UP000576209">
    <property type="component" value="Unassembled WGS sequence"/>
</dbReference>
<feature type="transmembrane region" description="Helical" evidence="1">
    <location>
        <begin position="147"/>
        <end position="170"/>
    </location>
</feature>
<evidence type="ECO:0000256" key="1">
    <source>
        <dbReference type="SAM" id="Phobius"/>
    </source>
</evidence>
<keyword evidence="1" id="KW-0472">Membrane</keyword>